<evidence type="ECO:0000256" key="1">
    <source>
        <dbReference type="SAM" id="SignalP"/>
    </source>
</evidence>
<feature type="chain" id="PRO_5002262971" description="DUF642 domain-containing protein" evidence="1">
    <location>
        <begin position="20"/>
        <end position="184"/>
    </location>
</feature>
<dbReference type="Gene3D" id="2.30.240.10">
    <property type="entry name" value="At5g01610-like"/>
    <property type="match status" value="1"/>
</dbReference>
<dbReference type="PANTHER" id="PTHR31676:SF76">
    <property type="entry name" value="OS05G0362300 PROTEIN"/>
    <property type="match status" value="1"/>
</dbReference>
<evidence type="ECO:0008006" key="4">
    <source>
        <dbReference type="Google" id="ProtNLM"/>
    </source>
</evidence>
<dbReference type="PANTHER" id="PTHR31676">
    <property type="entry name" value="T31J12.3 PROTEIN-RELATED"/>
    <property type="match status" value="1"/>
</dbReference>
<dbReference type="EnsemblPlants" id="OBART05G13450.1">
    <property type="protein sequence ID" value="OBART05G13450.1"/>
    <property type="gene ID" value="OBART05G13450"/>
</dbReference>
<accession>A0A0D3G6M8</accession>
<dbReference type="Gramene" id="OBART05G13450.1">
    <property type="protein sequence ID" value="OBART05G13450.1"/>
    <property type="gene ID" value="OBART05G13450"/>
</dbReference>
<dbReference type="SUPFAM" id="SSF141562">
    <property type="entry name" value="At5g01610-like"/>
    <property type="match status" value="1"/>
</dbReference>
<dbReference type="eggNOG" id="ENOG502RZ1I">
    <property type="taxonomic scope" value="Eukaryota"/>
</dbReference>
<dbReference type="STRING" id="65489.A0A0D3G6M8"/>
<dbReference type="HOGENOM" id="CLU_089542_1_1_1"/>
<dbReference type="Proteomes" id="UP000026960">
    <property type="component" value="Chromosome 5"/>
</dbReference>
<dbReference type="PaxDb" id="65489-OBART05G13450.1"/>
<dbReference type="Pfam" id="PF04398">
    <property type="entry name" value="DUF538"/>
    <property type="match status" value="1"/>
</dbReference>
<dbReference type="InterPro" id="IPR007493">
    <property type="entry name" value="DUF538"/>
</dbReference>
<proteinExistence type="predicted"/>
<keyword evidence="1" id="KW-0732">Signal</keyword>
<protein>
    <recommendedName>
        <fullName evidence="4">DUF642 domain-containing protein</fullName>
    </recommendedName>
</protein>
<feature type="signal peptide" evidence="1">
    <location>
        <begin position="1"/>
        <end position="19"/>
    </location>
</feature>
<reference evidence="2" key="2">
    <citation type="submission" date="2015-03" db="UniProtKB">
        <authorList>
            <consortium name="EnsemblPlants"/>
        </authorList>
    </citation>
    <scope>IDENTIFICATION</scope>
</reference>
<name>A0A0D3G6M8_9ORYZ</name>
<evidence type="ECO:0000313" key="2">
    <source>
        <dbReference type="EnsemblPlants" id="OBART05G13450.1"/>
    </source>
</evidence>
<sequence>MPRLHLLLLLLAVLAVATAAAEAAAEKKPTAYEVLESYDFPVGILPKGVTSYTLEATTGDFTATLDTGDDDDSSSSTCEFAIEGSYSLRYQRAITGRIATGHLTDLRGVAVKVLFFWLNIVEVTRRGDRLEFSVGIASADFTVDNFLESPQCGCGFDCDDDGISSSSSLPPPLEPSLLRLRGAF</sequence>
<organism evidence="2">
    <name type="scientific">Oryza barthii</name>
    <dbReference type="NCBI Taxonomy" id="65489"/>
    <lineage>
        <taxon>Eukaryota</taxon>
        <taxon>Viridiplantae</taxon>
        <taxon>Streptophyta</taxon>
        <taxon>Embryophyta</taxon>
        <taxon>Tracheophyta</taxon>
        <taxon>Spermatophyta</taxon>
        <taxon>Magnoliopsida</taxon>
        <taxon>Liliopsida</taxon>
        <taxon>Poales</taxon>
        <taxon>Poaceae</taxon>
        <taxon>BOP clade</taxon>
        <taxon>Oryzoideae</taxon>
        <taxon>Oryzeae</taxon>
        <taxon>Oryzinae</taxon>
        <taxon>Oryza</taxon>
    </lineage>
</organism>
<reference evidence="2" key="1">
    <citation type="journal article" date="2009" name="Rice">
        <title>De Novo Next Generation Sequencing of Plant Genomes.</title>
        <authorList>
            <person name="Rounsley S."/>
            <person name="Marri P.R."/>
            <person name="Yu Y."/>
            <person name="He R."/>
            <person name="Sisneros N."/>
            <person name="Goicoechea J.L."/>
            <person name="Lee S.J."/>
            <person name="Angelova A."/>
            <person name="Kudrna D."/>
            <person name="Luo M."/>
            <person name="Affourtit J."/>
            <person name="Desany B."/>
            <person name="Knight J."/>
            <person name="Niazi F."/>
            <person name="Egholm M."/>
            <person name="Wing R.A."/>
        </authorList>
    </citation>
    <scope>NUCLEOTIDE SEQUENCE [LARGE SCALE GENOMIC DNA]</scope>
    <source>
        <strain evidence="2">cv. IRGC 105608</strain>
    </source>
</reference>
<keyword evidence="3" id="KW-1185">Reference proteome</keyword>
<evidence type="ECO:0000313" key="3">
    <source>
        <dbReference type="Proteomes" id="UP000026960"/>
    </source>
</evidence>
<dbReference type="AlphaFoldDB" id="A0A0D3G6M8"/>
<dbReference type="InterPro" id="IPR036758">
    <property type="entry name" value="At5g01610-like"/>
</dbReference>